<feature type="non-terminal residue" evidence="1">
    <location>
        <position position="163"/>
    </location>
</feature>
<protein>
    <submittedName>
        <fullName evidence="1">Uncharacterized protein</fullName>
    </submittedName>
</protein>
<organism evidence="1 2">
    <name type="scientific">Pristionchus mayeri</name>
    <dbReference type="NCBI Taxonomy" id="1317129"/>
    <lineage>
        <taxon>Eukaryota</taxon>
        <taxon>Metazoa</taxon>
        <taxon>Ecdysozoa</taxon>
        <taxon>Nematoda</taxon>
        <taxon>Chromadorea</taxon>
        <taxon>Rhabditida</taxon>
        <taxon>Rhabditina</taxon>
        <taxon>Diplogasteromorpha</taxon>
        <taxon>Diplogasteroidea</taxon>
        <taxon>Neodiplogasteridae</taxon>
        <taxon>Pristionchus</taxon>
    </lineage>
</organism>
<gene>
    <name evidence="1" type="ORF">PMAYCL1PPCAC_22293</name>
</gene>
<name>A0AAN5CWB2_9BILA</name>
<evidence type="ECO:0000313" key="2">
    <source>
        <dbReference type="Proteomes" id="UP001328107"/>
    </source>
</evidence>
<sequence>MPRSSTGMERNLTSFSLGWVLPMESPTMLTSTNYRFPKCIQGDCMRTISPRTRSRLLYRRKSICTPSAITCSWQLMDPYIADAIPSPSRRPSRSVIVMVRQPHHHRYFEHNSTVTTRLQNFLSPTQTMARKYQDRLWSSFTTTRCSSVQYARDCYTARSATTL</sequence>
<evidence type="ECO:0000313" key="1">
    <source>
        <dbReference type="EMBL" id="GMR52098.1"/>
    </source>
</evidence>
<dbReference type="EMBL" id="BTRK01000005">
    <property type="protein sequence ID" value="GMR52098.1"/>
    <property type="molecule type" value="Genomic_DNA"/>
</dbReference>
<dbReference type="AlphaFoldDB" id="A0AAN5CWB2"/>
<dbReference type="Proteomes" id="UP001328107">
    <property type="component" value="Unassembled WGS sequence"/>
</dbReference>
<reference evidence="2" key="1">
    <citation type="submission" date="2022-10" db="EMBL/GenBank/DDBJ databases">
        <title>Genome assembly of Pristionchus species.</title>
        <authorList>
            <person name="Yoshida K."/>
            <person name="Sommer R.J."/>
        </authorList>
    </citation>
    <scope>NUCLEOTIDE SEQUENCE [LARGE SCALE GENOMIC DNA]</scope>
    <source>
        <strain evidence="2">RS5460</strain>
    </source>
</reference>
<keyword evidence="2" id="KW-1185">Reference proteome</keyword>
<proteinExistence type="predicted"/>
<comment type="caution">
    <text evidence="1">The sequence shown here is derived from an EMBL/GenBank/DDBJ whole genome shotgun (WGS) entry which is preliminary data.</text>
</comment>
<accession>A0AAN5CWB2</accession>